<keyword evidence="9" id="KW-1185">Reference proteome</keyword>
<name>A0A9W7APR2_9STRA</name>
<comment type="caution">
    <text evidence="8">The sequence shown here is derived from an EMBL/GenBank/DDBJ whole genome shotgun (WGS) entry which is preliminary data.</text>
</comment>
<feature type="domain" description="Amine oxidase" evidence="7">
    <location>
        <begin position="88"/>
        <end position="400"/>
    </location>
</feature>
<gene>
    <name evidence="8" type="ORF">TrRE_jg11992</name>
</gene>
<evidence type="ECO:0000256" key="6">
    <source>
        <dbReference type="ARBA" id="ARBA00023027"/>
    </source>
</evidence>
<keyword evidence="4" id="KW-0274">FAD</keyword>
<reference evidence="8" key="1">
    <citation type="submission" date="2022-07" db="EMBL/GenBank/DDBJ databases">
        <title>Genome analysis of Parmales, a sister group of diatoms, reveals the evolutionary specialization of diatoms from phago-mixotrophs to photoautotrophs.</title>
        <authorList>
            <person name="Ban H."/>
            <person name="Sato S."/>
            <person name="Yoshikawa S."/>
            <person name="Kazumasa Y."/>
            <person name="Nakamura Y."/>
            <person name="Ichinomiya M."/>
            <person name="Saitoh K."/>
            <person name="Sato N."/>
            <person name="Blanc-Mathieu R."/>
            <person name="Endo H."/>
            <person name="Kuwata A."/>
            <person name="Ogata H."/>
        </authorList>
    </citation>
    <scope>NUCLEOTIDE SEQUENCE</scope>
</reference>
<evidence type="ECO:0000313" key="8">
    <source>
        <dbReference type="EMBL" id="GMH72144.1"/>
    </source>
</evidence>
<dbReference type="GO" id="GO:0016491">
    <property type="term" value="F:oxidoreductase activity"/>
    <property type="evidence" value="ECO:0007669"/>
    <property type="project" value="InterPro"/>
</dbReference>
<dbReference type="InterPro" id="IPR036188">
    <property type="entry name" value="FAD/NAD-bd_sf"/>
</dbReference>
<evidence type="ECO:0000313" key="9">
    <source>
        <dbReference type="Proteomes" id="UP001165082"/>
    </source>
</evidence>
<evidence type="ECO:0000256" key="5">
    <source>
        <dbReference type="ARBA" id="ARBA00022857"/>
    </source>
</evidence>
<keyword evidence="2" id="KW-0285">Flavoprotein</keyword>
<keyword evidence="3" id="KW-0732">Signal</keyword>
<keyword evidence="6" id="KW-0520">NAD</keyword>
<dbReference type="InterPro" id="IPR052206">
    <property type="entry name" value="Retinol_saturase"/>
</dbReference>
<keyword evidence="5" id="KW-0521">NADP</keyword>
<sequence length="572" mass="63476">MDPDQIKTATALVGATAIALFLSRPKKAKNPFTRDARTDPKPFEYSKEARNAIIKGTSGGYLKRKVEKHTGANGEFDAIMIGSGMGALSCAVIMAKAGKKVLVLEQHDQIGGSLHSFHEKNFEFDTGVHYIGEMKNNTAVRFLFDQITEGQLQWKDVDDEYDTVVLVDDKKQDKDSLNVVDEHFKKGTTLPSVQVSMRSGKEATIQSLLKTFPDEEAAIRKYYKLLAEVRKATVGFVGIKFMPKWLASLMIKTGVVNSYTNYFKLAEKSVTQVLDELTDNNALKAVLGYNFGDYGTMLKDAPFVMHAVLVNHFLNGVSYPVGGSSEFAFHMVPVIERVGGKCFVNAEVQEIVCNSSGAAIGVRMKKDGEVIKAPMVISNAGLYNTAALLPPKVSPKFDSMLTSGVQNGVGGMSVYVGLNKSNAELNLKGKHFWAFWTERGKEDLDKVTSDYCDRSAETCADGPIPLLFISFPSAKDPLWDKKHPGKSSATIVTFANYDWFSKWEQGRVGKRGADYQELKDKFKDLVWKQTVALFPQIKDCVEYIEVGTPITNKYYLRANKGEMYGLDHNKER</sequence>
<evidence type="ECO:0000256" key="3">
    <source>
        <dbReference type="ARBA" id="ARBA00022729"/>
    </source>
</evidence>
<dbReference type="PANTHER" id="PTHR46091">
    <property type="entry name" value="BLR7054 PROTEIN"/>
    <property type="match status" value="1"/>
</dbReference>
<dbReference type="InterPro" id="IPR002937">
    <property type="entry name" value="Amino_oxidase"/>
</dbReference>
<organism evidence="8 9">
    <name type="scientific">Triparma retinervis</name>
    <dbReference type="NCBI Taxonomy" id="2557542"/>
    <lineage>
        <taxon>Eukaryota</taxon>
        <taxon>Sar</taxon>
        <taxon>Stramenopiles</taxon>
        <taxon>Ochrophyta</taxon>
        <taxon>Bolidophyceae</taxon>
        <taxon>Parmales</taxon>
        <taxon>Triparmaceae</taxon>
        <taxon>Triparma</taxon>
    </lineage>
</organism>
<evidence type="ECO:0000256" key="4">
    <source>
        <dbReference type="ARBA" id="ARBA00022827"/>
    </source>
</evidence>
<dbReference type="SUPFAM" id="SSF51905">
    <property type="entry name" value="FAD/NAD(P)-binding domain"/>
    <property type="match status" value="1"/>
</dbReference>
<dbReference type="AlphaFoldDB" id="A0A9W7APR2"/>
<comment type="similarity">
    <text evidence="1">Belongs to the carotenoid/retinoid oxidoreductase family. CrtISO subfamily.</text>
</comment>
<accession>A0A9W7APR2</accession>
<dbReference type="Pfam" id="PF01593">
    <property type="entry name" value="Amino_oxidase"/>
    <property type="match status" value="1"/>
</dbReference>
<evidence type="ECO:0000256" key="2">
    <source>
        <dbReference type="ARBA" id="ARBA00022630"/>
    </source>
</evidence>
<dbReference type="Proteomes" id="UP001165082">
    <property type="component" value="Unassembled WGS sequence"/>
</dbReference>
<dbReference type="EMBL" id="BRXZ01001478">
    <property type="protein sequence ID" value="GMH72144.1"/>
    <property type="molecule type" value="Genomic_DNA"/>
</dbReference>
<protein>
    <recommendedName>
        <fullName evidence="7">Amine oxidase domain-containing protein</fullName>
    </recommendedName>
</protein>
<dbReference type="PANTHER" id="PTHR46091:SF3">
    <property type="entry name" value="AMINE OXIDASE DOMAIN-CONTAINING PROTEIN"/>
    <property type="match status" value="1"/>
</dbReference>
<proteinExistence type="inferred from homology"/>
<evidence type="ECO:0000256" key="1">
    <source>
        <dbReference type="ARBA" id="ARBA00005855"/>
    </source>
</evidence>
<dbReference type="OrthoDB" id="38045at2759"/>
<evidence type="ECO:0000259" key="7">
    <source>
        <dbReference type="Pfam" id="PF01593"/>
    </source>
</evidence>
<dbReference type="Gene3D" id="3.50.50.60">
    <property type="entry name" value="FAD/NAD(P)-binding domain"/>
    <property type="match status" value="2"/>
</dbReference>